<organism evidence="2 3">
    <name type="scientific">Eutrema salsugineum</name>
    <name type="common">Saltwater cress</name>
    <name type="synonym">Sisymbrium salsugineum</name>
    <dbReference type="NCBI Taxonomy" id="72664"/>
    <lineage>
        <taxon>Eukaryota</taxon>
        <taxon>Viridiplantae</taxon>
        <taxon>Streptophyta</taxon>
        <taxon>Embryophyta</taxon>
        <taxon>Tracheophyta</taxon>
        <taxon>Spermatophyta</taxon>
        <taxon>Magnoliopsida</taxon>
        <taxon>eudicotyledons</taxon>
        <taxon>Gunneridae</taxon>
        <taxon>Pentapetalae</taxon>
        <taxon>rosids</taxon>
        <taxon>malvids</taxon>
        <taxon>Brassicales</taxon>
        <taxon>Brassicaceae</taxon>
        <taxon>Eutremeae</taxon>
        <taxon>Eutrema</taxon>
    </lineage>
</organism>
<gene>
    <name evidence="2" type="ORF">EUTSA_v10029369mg</name>
</gene>
<dbReference type="PANTHER" id="PTHR24068">
    <property type="entry name" value="UBIQUITIN-CONJUGATING ENZYME E2"/>
    <property type="match status" value="1"/>
</dbReference>
<dbReference type="CDD" id="cd00195">
    <property type="entry name" value="UBCc_UEV"/>
    <property type="match status" value="1"/>
</dbReference>
<dbReference type="Pfam" id="PF00179">
    <property type="entry name" value="UQ_con"/>
    <property type="match status" value="1"/>
</dbReference>
<name>V4L8T2_EUTSA</name>
<dbReference type="KEGG" id="eus:EUTSA_v10029369mg"/>
<dbReference type="STRING" id="72664.V4L8T2"/>
<evidence type="ECO:0000313" key="3">
    <source>
        <dbReference type="Proteomes" id="UP000030689"/>
    </source>
</evidence>
<evidence type="ECO:0000313" key="2">
    <source>
        <dbReference type="EMBL" id="ESQ38777.1"/>
    </source>
</evidence>
<dbReference type="EMBL" id="KI517537">
    <property type="protein sequence ID" value="ESQ38777.1"/>
    <property type="molecule type" value="Genomic_DNA"/>
</dbReference>
<accession>V4L8T2</accession>
<feature type="domain" description="UBC core" evidence="1">
    <location>
        <begin position="10"/>
        <end position="159"/>
    </location>
</feature>
<dbReference type="PROSITE" id="PS50127">
    <property type="entry name" value="UBC_2"/>
    <property type="match status" value="1"/>
</dbReference>
<dbReference type="SMART" id="SM00212">
    <property type="entry name" value="UBCc"/>
    <property type="match status" value="1"/>
</dbReference>
<keyword evidence="3" id="KW-1185">Reference proteome</keyword>
<dbReference type="eggNOG" id="KOG0417">
    <property type="taxonomic scope" value="Eukaryota"/>
</dbReference>
<sequence length="159" mass="18520">MAANQPNEPRALYWIRRYLPKLQQNPSEIYSVGVKAEDMSVWTVTITGPSETPYEGGIFTLRIHFPHEFLLKPPKVHFRTPIFHPNVSHCGNIFHPMLMLDTWGIVTLVAQMMMTLATMLLHPLVEEGDVVREEVAVMYREDRVRYEELTRSFTQIHEL</sequence>
<dbReference type="InterPro" id="IPR000608">
    <property type="entry name" value="UBC"/>
</dbReference>
<dbReference type="SUPFAM" id="SSF54495">
    <property type="entry name" value="UBC-like"/>
    <property type="match status" value="1"/>
</dbReference>
<dbReference type="Gramene" id="ESQ38777">
    <property type="protein sequence ID" value="ESQ38777"/>
    <property type="gene ID" value="EUTSA_v10029369mg"/>
</dbReference>
<dbReference type="Gene3D" id="3.10.110.10">
    <property type="entry name" value="Ubiquitin Conjugating Enzyme"/>
    <property type="match status" value="1"/>
</dbReference>
<dbReference type="InterPro" id="IPR016135">
    <property type="entry name" value="UBQ-conjugating_enzyme/RWD"/>
</dbReference>
<dbReference type="AlphaFoldDB" id="V4L8T2"/>
<proteinExistence type="predicted"/>
<protein>
    <recommendedName>
        <fullName evidence="1">UBC core domain-containing protein</fullName>
    </recommendedName>
</protein>
<reference evidence="2 3" key="1">
    <citation type="journal article" date="2013" name="Front. Plant Sci.">
        <title>The Reference Genome of the Halophytic Plant Eutrema salsugineum.</title>
        <authorList>
            <person name="Yang R."/>
            <person name="Jarvis D.E."/>
            <person name="Chen H."/>
            <person name="Beilstein M.A."/>
            <person name="Grimwood J."/>
            <person name="Jenkins J."/>
            <person name="Shu S."/>
            <person name="Prochnik S."/>
            <person name="Xin M."/>
            <person name="Ma C."/>
            <person name="Schmutz J."/>
            <person name="Wing R.A."/>
            <person name="Mitchell-Olds T."/>
            <person name="Schumaker K.S."/>
            <person name="Wang X."/>
        </authorList>
    </citation>
    <scope>NUCLEOTIDE SEQUENCE [LARGE SCALE GENOMIC DNA]</scope>
</reference>
<evidence type="ECO:0000259" key="1">
    <source>
        <dbReference type="PROSITE" id="PS50127"/>
    </source>
</evidence>
<dbReference type="Proteomes" id="UP000030689">
    <property type="component" value="Unassembled WGS sequence"/>
</dbReference>